<protein>
    <submittedName>
        <fullName evidence="1">Uncharacterized protein</fullName>
    </submittedName>
</protein>
<dbReference type="RefSeq" id="WP_353873952.1">
    <property type="nucleotide sequence ID" value="NZ_JBEVCJ010000004.1"/>
</dbReference>
<proteinExistence type="predicted"/>
<name>A0ABV2BS40_9GAMM</name>
<organism evidence="1 2">
    <name type="scientific">Aliikangiella maris</name>
    <dbReference type="NCBI Taxonomy" id="3162458"/>
    <lineage>
        <taxon>Bacteria</taxon>
        <taxon>Pseudomonadati</taxon>
        <taxon>Pseudomonadota</taxon>
        <taxon>Gammaproteobacteria</taxon>
        <taxon>Oceanospirillales</taxon>
        <taxon>Pleioneaceae</taxon>
        <taxon>Aliikangiella</taxon>
    </lineage>
</organism>
<evidence type="ECO:0000313" key="2">
    <source>
        <dbReference type="Proteomes" id="UP001548189"/>
    </source>
</evidence>
<reference evidence="1 2" key="1">
    <citation type="submission" date="2024-06" db="EMBL/GenBank/DDBJ databases">
        <authorList>
            <person name="Li F."/>
        </authorList>
    </citation>
    <scope>NUCLEOTIDE SEQUENCE [LARGE SCALE GENOMIC DNA]</scope>
    <source>
        <strain evidence="1 2">GXAS 311</strain>
    </source>
</reference>
<sequence>MDMKGGAADISFAAEYVVDGLGLMGTGGHTKDETADISSLIQNSQKAALLIYRLSQTKASPTKSQQ</sequence>
<dbReference type="EMBL" id="JBEVCJ010000004">
    <property type="protein sequence ID" value="MET1254392.1"/>
    <property type="molecule type" value="Genomic_DNA"/>
</dbReference>
<keyword evidence="2" id="KW-1185">Reference proteome</keyword>
<dbReference type="Proteomes" id="UP001548189">
    <property type="component" value="Unassembled WGS sequence"/>
</dbReference>
<accession>A0ABV2BS40</accession>
<comment type="caution">
    <text evidence="1">The sequence shown here is derived from an EMBL/GenBank/DDBJ whole genome shotgun (WGS) entry which is preliminary data.</text>
</comment>
<dbReference type="Gene3D" id="3.40.630.10">
    <property type="entry name" value="Zn peptidases"/>
    <property type="match status" value="1"/>
</dbReference>
<evidence type="ECO:0000313" key="1">
    <source>
        <dbReference type="EMBL" id="MET1254392.1"/>
    </source>
</evidence>
<gene>
    <name evidence="1" type="ORF">ABVT43_04565</name>
</gene>